<sequence>MIDVRDDARVSGSPGHATLYPMSLSIGVFTAPVVSSRAASANHGFCDDNVVILLQGTTTGTTSNAANVIIRVSSNSVVDGRIRVASASPNQTMPIWWQCNGHLAESTSCLSPPSLPSL</sequence>
<proteinExistence type="predicted"/>
<accession>A0A0S4JPX6</accession>
<reference evidence="2" key="1">
    <citation type="submission" date="2015-09" db="EMBL/GenBank/DDBJ databases">
        <authorList>
            <consortium name="Pathogen Informatics"/>
        </authorList>
    </citation>
    <scope>NUCLEOTIDE SEQUENCE [LARGE SCALE GENOMIC DNA]</scope>
    <source>
        <strain evidence="2">Lake Konstanz</strain>
    </source>
</reference>
<dbReference type="Proteomes" id="UP000051952">
    <property type="component" value="Unassembled WGS sequence"/>
</dbReference>
<dbReference type="VEuPathDB" id="TriTrypDB:BSAL_43540"/>
<evidence type="ECO:0000313" key="1">
    <source>
        <dbReference type="EMBL" id="CUG93569.1"/>
    </source>
</evidence>
<gene>
    <name evidence="1" type="ORF">BSAL_43540</name>
</gene>
<dbReference type="EMBL" id="CYKH01002163">
    <property type="protein sequence ID" value="CUG93569.1"/>
    <property type="molecule type" value="Genomic_DNA"/>
</dbReference>
<dbReference type="AlphaFoldDB" id="A0A0S4JPX6"/>
<name>A0A0S4JPX6_BODSA</name>
<organism evidence="1 2">
    <name type="scientific">Bodo saltans</name>
    <name type="common">Flagellated protozoan</name>
    <dbReference type="NCBI Taxonomy" id="75058"/>
    <lineage>
        <taxon>Eukaryota</taxon>
        <taxon>Discoba</taxon>
        <taxon>Euglenozoa</taxon>
        <taxon>Kinetoplastea</taxon>
        <taxon>Metakinetoplastina</taxon>
        <taxon>Eubodonida</taxon>
        <taxon>Bodonidae</taxon>
        <taxon>Bodo</taxon>
    </lineage>
</organism>
<evidence type="ECO:0000313" key="2">
    <source>
        <dbReference type="Proteomes" id="UP000051952"/>
    </source>
</evidence>
<keyword evidence="2" id="KW-1185">Reference proteome</keyword>
<protein>
    <submittedName>
        <fullName evidence="1">Uncharacterized protein</fullName>
    </submittedName>
</protein>